<feature type="compositionally biased region" description="Basic and acidic residues" evidence="1">
    <location>
        <begin position="95"/>
        <end position="130"/>
    </location>
</feature>
<name>A0A016U7I3_9BILA</name>
<gene>
    <name evidence="3" type="primary">Acey_s0052.g2232</name>
    <name evidence="3" type="ORF">Y032_0052g2232</name>
</gene>
<comment type="caution">
    <text evidence="3">The sequence shown here is derived from an EMBL/GenBank/DDBJ whole genome shotgun (WGS) entry which is preliminary data.</text>
</comment>
<dbReference type="Proteomes" id="UP000024635">
    <property type="component" value="Unassembled WGS sequence"/>
</dbReference>
<organism evidence="3 4">
    <name type="scientific">Ancylostoma ceylanicum</name>
    <dbReference type="NCBI Taxonomy" id="53326"/>
    <lineage>
        <taxon>Eukaryota</taxon>
        <taxon>Metazoa</taxon>
        <taxon>Ecdysozoa</taxon>
        <taxon>Nematoda</taxon>
        <taxon>Chromadorea</taxon>
        <taxon>Rhabditida</taxon>
        <taxon>Rhabditina</taxon>
        <taxon>Rhabditomorpha</taxon>
        <taxon>Strongyloidea</taxon>
        <taxon>Ancylostomatidae</taxon>
        <taxon>Ancylostomatinae</taxon>
        <taxon>Ancylostoma</taxon>
    </lineage>
</organism>
<reference evidence="4" key="1">
    <citation type="journal article" date="2015" name="Nat. Genet.">
        <title>The genome and transcriptome of the zoonotic hookworm Ancylostoma ceylanicum identify infection-specific gene families.</title>
        <authorList>
            <person name="Schwarz E.M."/>
            <person name="Hu Y."/>
            <person name="Antoshechkin I."/>
            <person name="Miller M.M."/>
            <person name="Sternberg P.W."/>
            <person name="Aroian R.V."/>
        </authorList>
    </citation>
    <scope>NUCLEOTIDE SEQUENCE</scope>
    <source>
        <strain evidence="4">HY135</strain>
    </source>
</reference>
<protein>
    <submittedName>
        <fullName evidence="3">Uncharacterized protein</fullName>
    </submittedName>
</protein>
<feature type="signal peptide" evidence="2">
    <location>
        <begin position="1"/>
        <end position="18"/>
    </location>
</feature>
<evidence type="ECO:0000313" key="3">
    <source>
        <dbReference type="EMBL" id="EYC11120.1"/>
    </source>
</evidence>
<sequence>MKLLLVVLLLITPLYVRSHPVDSEHGDLFWREGSFPDNHHTSNHISEKSAEEEPSEGHDQHHSPDHEPDPDIDPLDEEMPEDFRLEELNAEEECQDKKEEGEEHDKEHNVEEKEEIKKPSLKDHSPGEHKIGKRNIKCGLSPLPKNFTDFRGQRPIHGHAHRISDKHREHPVREKRSDSGESNEEERRRLRRSQESEEDKTEELGHHEFHGHAERKRRDTHEQHVVNKRSSSEESHHPFKRSSGHRAPGGHEHTVYKRNADEVAPSEAEEPEEPMFASDVIEQVDSVGTIMIGID</sequence>
<evidence type="ECO:0000256" key="2">
    <source>
        <dbReference type="SAM" id="SignalP"/>
    </source>
</evidence>
<feature type="chain" id="PRO_5001488931" evidence="2">
    <location>
        <begin position="19"/>
        <end position="295"/>
    </location>
</feature>
<evidence type="ECO:0000313" key="4">
    <source>
        <dbReference type="Proteomes" id="UP000024635"/>
    </source>
</evidence>
<evidence type="ECO:0000256" key="1">
    <source>
        <dbReference type="SAM" id="MobiDB-lite"/>
    </source>
</evidence>
<feature type="compositionally biased region" description="Basic and acidic residues" evidence="1">
    <location>
        <begin position="162"/>
        <end position="195"/>
    </location>
</feature>
<accession>A0A016U7I3</accession>
<dbReference type="EMBL" id="JARK01001388">
    <property type="protein sequence ID" value="EYC11120.1"/>
    <property type="molecule type" value="Genomic_DNA"/>
</dbReference>
<keyword evidence="4" id="KW-1185">Reference proteome</keyword>
<feature type="compositionally biased region" description="Basic and acidic residues" evidence="1">
    <location>
        <begin position="249"/>
        <end position="261"/>
    </location>
</feature>
<feature type="compositionally biased region" description="Basic and acidic residues" evidence="1">
    <location>
        <begin position="202"/>
        <end position="237"/>
    </location>
</feature>
<proteinExistence type="predicted"/>
<keyword evidence="2" id="KW-0732">Signal</keyword>
<feature type="compositionally biased region" description="Basic and acidic residues" evidence="1">
    <location>
        <begin position="39"/>
        <end position="69"/>
    </location>
</feature>
<feature type="compositionally biased region" description="Acidic residues" evidence="1">
    <location>
        <begin position="70"/>
        <end position="80"/>
    </location>
</feature>
<feature type="region of interest" description="Disordered" evidence="1">
    <location>
        <begin position="39"/>
        <end position="277"/>
    </location>
</feature>
<dbReference type="OrthoDB" id="421226at2759"/>
<dbReference type="AlphaFoldDB" id="A0A016U7I3"/>